<comment type="caution">
    <text evidence="5">The sequence shown here is derived from an EMBL/GenBank/DDBJ whole genome shotgun (WGS) entry which is preliminary data.</text>
</comment>
<dbReference type="Proteomes" id="UP000028073">
    <property type="component" value="Unassembled WGS sequence"/>
</dbReference>
<proteinExistence type="inferred from homology"/>
<dbReference type="InterPro" id="IPR027396">
    <property type="entry name" value="DsrEFH-like"/>
</dbReference>
<reference evidence="5 6" key="1">
    <citation type="submission" date="2014-06" db="EMBL/GenBank/DDBJ databases">
        <title>Whole Genome Sequences of Three Symbiotic Endozoicomonas Bacteria.</title>
        <authorList>
            <person name="Neave M.J."/>
            <person name="Apprill A."/>
            <person name="Voolstra C.R."/>
        </authorList>
    </citation>
    <scope>NUCLEOTIDE SEQUENCE [LARGE SCALE GENOMIC DNA]</scope>
    <source>
        <strain evidence="5 6">DSM 25634</strain>
    </source>
</reference>
<dbReference type="PANTHER" id="PTHR34874:SF3">
    <property type="entry name" value="SULFURTRANSFERASE TUSD"/>
    <property type="match status" value="1"/>
</dbReference>
<dbReference type="GO" id="GO:0002143">
    <property type="term" value="P:tRNA wobble position uridine thiolation"/>
    <property type="evidence" value="ECO:0007669"/>
    <property type="project" value="TreeGrafter"/>
</dbReference>
<keyword evidence="4 5" id="KW-0808">Transferase</keyword>
<dbReference type="OrthoDB" id="9787483at2"/>
<gene>
    <name evidence="5" type="ORF">GZ78_23970</name>
</gene>
<organism evidence="5 6">
    <name type="scientific">Endozoicomonas numazuensis</name>
    <dbReference type="NCBI Taxonomy" id="1137799"/>
    <lineage>
        <taxon>Bacteria</taxon>
        <taxon>Pseudomonadati</taxon>
        <taxon>Pseudomonadota</taxon>
        <taxon>Gammaproteobacteria</taxon>
        <taxon>Oceanospirillales</taxon>
        <taxon>Endozoicomonadaceae</taxon>
        <taxon>Endozoicomonas</taxon>
    </lineage>
</organism>
<dbReference type="NCBIfam" id="NF001237">
    <property type="entry name" value="PRK00207.1"/>
    <property type="match status" value="1"/>
</dbReference>
<dbReference type="FunFam" id="3.40.1260.10:FF:000001">
    <property type="entry name" value="Sulfurtransferase TusD"/>
    <property type="match status" value="1"/>
</dbReference>
<dbReference type="GO" id="GO:0016783">
    <property type="term" value="F:sulfurtransferase activity"/>
    <property type="evidence" value="ECO:0007669"/>
    <property type="project" value="InterPro"/>
</dbReference>
<dbReference type="GO" id="GO:0097163">
    <property type="term" value="F:sulfur carrier activity"/>
    <property type="evidence" value="ECO:0007669"/>
    <property type="project" value="TreeGrafter"/>
</dbReference>
<dbReference type="EMBL" id="JOKH01000006">
    <property type="protein sequence ID" value="KEQ16272.1"/>
    <property type="molecule type" value="Genomic_DNA"/>
</dbReference>
<dbReference type="PANTHER" id="PTHR34874">
    <property type="entry name" value="PROTEIN YCHN"/>
    <property type="match status" value="1"/>
</dbReference>
<dbReference type="NCBIfam" id="TIGR03012">
    <property type="entry name" value="sulf_tusD_dsrE"/>
    <property type="match status" value="1"/>
</dbReference>
<evidence type="ECO:0000256" key="3">
    <source>
        <dbReference type="ARBA" id="ARBA00022490"/>
    </source>
</evidence>
<dbReference type="AlphaFoldDB" id="A0A081NCU9"/>
<evidence type="ECO:0000256" key="2">
    <source>
        <dbReference type="ARBA" id="ARBA00007067"/>
    </source>
</evidence>
<evidence type="ECO:0000313" key="5">
    <source>
        <dbReference type="EMBL" id="KEQ16272.1"/>
    </source>
</evidence>
<dbReference type="eggNOG" id="COG1553">
    <property type="taxonomic scope" value="Bacteria"/>
</dbReference>
<dbReference type="Pfam" id="PF02635">
    <property type="entry name" value="DsrE"/>
    <property type="match status" value="1"/>
</dbReference>
<comment type="subcellular location">
    <subcellularLocation>
        <location evidence="1">Cytoplasm</location>
    </subcellularLocation>
</comment>
<dbReference type="InterPro" id="IPR003787">
    <property type="entry name" value="Sulphur_relay_DsrE/F-like"/>
</dbReference>
<name>A0A081NCU9_9GAMM</name>
<sequence length="130" mass="14130">MKYALAVYGAASTGQSSLTALSFARALLVSGHEVMRVFFYQEGVHNATSLTSPPQDEQNLPEQWQRLIAEHDIDAVVCIAAALRRGVVSVDEAERYELSASNLREGYELSGLGQLLEAAVEADRLVTFGD</sequence>
<keyword evidence="3" id="KW-0963">Cytoplasm</keyword>
<comment type="similarity">
    <text evidence="2">Belongs to the DsrE/TusD family.</text>
</comment>
<dbReference type="InterPro" id="IPR017463">
    <property type="entry name" value="Sulphur_relay_TusD/DsrE"/>
</dbReference>
<keyword evidence="6" id="KW-1185">Reference proteome</keyword>
<accession>A0A081NCU9</accession>
<evidence type="ECO:0000313" key="6">
    <source>
        <dbReference type="Proteomes" id="UP000028073"/>
    </source>
</evidence>
<evidence type="ECO:0000256" key="1">
    <source>
        <dbReference type="ARBA" id="ARBA00004496"/>
    </source>
</evidence>
<dbReference type="STRING" id="1137799.GZ78_23970"/>
<protein>
    <submittedName>
        <fullName evidence="5">Sulfurtransferase</fullName>
    </submittedName>
</protein>
<evidence type="ECO:0000256" key="4">
    <source>
        <dbReference type="ARBA" id="ARBA00022679"/>
    </source>
</evidence>
<dbReference type="SUPFAM" id="SSF75169">
    <property type="entry name" value="DsrEFH-like"/>
    <property type="match status" value="1"/>
</dbReference>
<dbReference type="Gene3D" id="3.40.1260.10">
    <property type="entry name" value="DsrEFH-like"/>
    <property type="match status" value="1"/>
</dbReference>
<dbReference type="GO" id="GO:1990228">
    <property type="term" value="C:sulfurtransferase complex"/>
    <property type="evidence" value="ECO:0007669"/>
    <property type="project" value="TreeGrafter"/>
</dbReference>
<dbReference type="RefSeq" id="WP_034840993.1">
    <property type="nucleotide sequence ID" value="NZ_JOKH01000006.1"/>
</dbReference>